<sequence length="780" mass="90181">MEKPKKYIVKTFTSTDINKTALRTSDPTSVRMLTGMENALKEVDMQIVYRRLEARKRNITDGGRLSRRHMAMAYRGYHGLESQYHALQHLSQDTMTATKVRNDNIQNRHAEEMKTLIQHEKITKERTERVFQALREDFTAQLAYQYVSKNQSFKRNYKSQKQDRKPRPVSDNPQLYAEEIEKRKSARAVGPRTLGSLRQIESYKDELKLNLPPIKDSQHGSDGLSPRVNMMGGKSYQELQHETEEHENKHDHKKKFTTFPNIENALGVEIKYRLRQDDDKESMISAPAANLDAESNYTGNSSPLPHEAVHLDMAQNLLQLKRAEEARYERQRRNLPPTPLGGRKHILPPRDDKSEKREAWRRILPDTPSRSSTIFPGTAKNSIGLKKLLDAEISFVRDHWSHSNHRQEVVELAKERNRLKLAEHPLPTFDQKRSTSAILREYKEYKRQEEERRVALTHILEGEQREGEPVIVRQISPQPRPASPMAARRTDFINRLKTPSTRLRPPSDTKSRPSSELAPTAGKLKRTDSEKFPSVSRTSSYKELPEEELTELHKNAMLTTAERLDIEKKKQEAGEVHGNKKEMRGKGQRKLPRTPNQKADTDHQIDVVVKYQANTCVAHIDKDSDMINRVKLANLGEEDGYVKRKGTPLSKVTAETDINAEHNSYTPLIKYREGSAISNVPFPEESIHRMKVASALHDKDLWPKLAKKMHFNYDNFTRSATADTAKRRLELKAKQRRKIKQKNAQLEEERRRKLKEAEDASERPPTRVSFNENVIVFQTI</sequence>
<reference evidence="2" key="1">
    <citation type="submission" date="2022-11" db="EMBL/GenBank/DDBJ databases">
        <title>Centuries of genome instability and evolution in soft-shell clam transmissible cancer (bioRxiv).</title>
        <authorList>
            <person name="Hart S.F.M."/>
            <person name="Yonemitsu M.A."/>
            <person name="Giersch R.M."/>
            <person name="Beal B.F."/>
            <person name="Arriagada G."/>
            <person name="Davis B.W."/>
            <person name="Ostrander E.A."/>
            <person name="Goff S.P."/>
            <person name="Metzger M.J."/>
        </authorList>
    </citation>
    <scope>NUCLEOTIDE SEQUENCE</scope>
    <source>
        <strain evidence="2">MELC-2E11</strain>
        <tissue evidence="2">Siphon/mantle</tissue>
    </source>
</reference>
<feature type="compositionally biased region" description="Basic and acidic residues" evidence="1">
    <location>
        <begin position="348"/>
        <end position="357"/>
    </location>
</feature>
<feature type="region of interest" description="Disordered" evidence="1">
    <location>
        <begin position="570"/>
        <end position="600"/>
    </location>
</feature>
<proteinExistence type="predicted"/>
<protein>
    <submittedName>
        <fullName evidence="2">Uncharacterized protein</fullName>
    </submittedName>
</protein>
<dbReference type="Proteomes" id="UP001164746">
    <property type="component" value="Chromosome 14"/>
</dbReference>
<feature type="compositionally biased region" description="Basic and acidic residues" evidence="1">
    <location>
        <begin position="570"/>
        <end position="585"/>
    </location>
</feature>
<organism evidence="2 3">
    <name type="scientific">Mya arenaria</name>
    <name type="common">Soft-shell clam</name>
    <dbReference type="NCBI Taxonomy" id="6604"/>
    <lineage>
        <taxon>Eukaryota</taxon>
        <taxon>Metazoa</taxon>
        <taxon>Spiralia</taxon>
        <taxon>Lophotrochozoa</taxon>
        <taxon>Mollusca</taxon>
        <taxon>Bivalvia</taxon>
        <taxon>Autobranchia</taxon>
        <taxon>Heteroconchia</taxon>
        <taxon>Euheterodonta</taxon>
        <taxon>Imparidentia</taxon>
        <taxon>Neoheterodontei</taxon>
        <taxon>Myida</taxon>
        <taxon>Myoidea</taxon>
        <taxon>Myidae</taxon>
        <taxon>Mya</taxon>
    </lineage>
</organism>
<evidence type="ECO:0000256" key="1">
    <source>
        <dbReference type="SAM" id="MobiDB-lite"/>
    </source>
</evidence>
<accession>A0ABY7FWN1</accession>
<name>A0ABY7FWN1_MYAAR</name>
<feature type="compositionally biased region" description="Basic and acidic residues" evidence="1">
    <location>
        <begin position="745"/>
        <end position="765"/>
    </location>
</feature>
<feature type="region of interest" description="Disordered" evidence="1">
    <location>
        <begin position="327"/>
        <end position="357"/>
    </location>
</feature>
<evidence type="ECO:0000313" key="2">
    <source>
        <dbReference type="EMBL" id="WAR25246.1"/>
    </source>
</evidence>
<dbReference type="EMBL" id="CP111025">
    <property type="protein sequence ID" value="WAR25246.1"/>
    <property type="molecule type" value="Genomic_DNA"/>
</dbReference>
<feature type="region of interest" description="Disordered" evidence="1">
    <location>
        <begin position="152"/>
        <end position="174"/>
    </location>
</feature>
<evidence type="ECO:0000313" key="3">
    <source>
        <dbReference type="Proteomes" id="UP001164746"/>
    </source>
</evidence>
<feature type="region of interest" description="Disordered" evidence="1">
    <location>
        <begin position="734"/>
        <end position="766"/>
    </location>
</feature>
<gene>
    <name evidence="2" type="ORF">MAR_010950</name>
</gene>
<keyword evidence="3" id="KW-1185">Reference proteome</keyword>
<feature type="region of interest" description="Disordered" evidence="1">
    <location>
        <begin position="473"/>
        <end position="548"/>
    </location>
</feature>